<evidence type="ECO:0000313" key="8">
    <source>
        <dbReference type="Proteomes" id="UP000001997"/>
    </source>
</evidence>
<dbReference type="eggNOG" id="KOG1729">
    <property type="taxonomic scope" value="Eukaryota"/>
</dbReference>
<feature type="compositionally biased region" description="Low complexity" evidence="5">
    <location>
        <begin position="1"/>
        <end position="11"/>
    </location>
</feature>
<dbReference type="GO" id="GO:0008270">
    <property type="term" value="F:zinc ion binding"/>
    <property type="evidence" value="ECO:0007669"/>
    <property type="project" value="UniProtKB-KW"/>
</dbReference>
<accession>A5DKA6</accession>
<dbReference type="PROSITE" id="PS50178">
    <property type="entry name" value="ZF_FYVE"/>
    <property type="match status" value="1"/>
</dbReference>
<dbReference type="InterPro" id="IPR011011">
    <property type="entry name" value="Znf_FYVE_PHD"/>
</dbReference>
<dbReference type="PANTHER" id="PTHR23164">
    <property type="entry name" value="EARLY ENDOSOME ANTIGEN 1"/>
    <property type="match status" value="1"/>
</dbReference>
<name>A5DKA6_PICGU</name>
<feature type="compositionally biased region" description="Basic and acidic residues" evidence="5">
    <location>
        <begin position="36"/>
        <end position="63"/>
    </location>
</feature>
<protein>
    <recommendedName>
        <fullName evidence="6">FYVE-type domain-containing protein</fullName>
    </recommendedName>
</protein>
<dbReference type="OMA" id="RHWLYLD"/>
<dbReference type="GO" id="GO:0032266">
    <property type="term" value="F:phosphatidylinositol-3-phosphate binding"/>
    <property type="evidence" value="ECO:0007669"/>
    <property type="project" value="UniProtKB-ARBA"/>
</dbReference>
<dbReference type="InterPro" id="IPR017455">
    <property type="entry name" value="Znf_FYVE-rel"/>
</dbReference>
<sequence>MESSTTFTIPSSPSPERRYGPRTPSNGPQESSLEAENDHQTPSHNDKMESSSELSFKKKDVRSSRAQSFQSVLSTASLKSLKQQYANSQANTTATASRQNSIAGNLNHAHSKNFQSYIQAPVFSSISSYKPDEVEIGQQLPFHHDKPKSPQPASKPETPQNPEESQEDQDTVLQQHKLTLNALKKLSLSPMLASHPKEVQIGNVSFKENENTTLTEPYQPAEVDLSSFASLTRQPKVSHLSKTPQESTPTSALTSHATTAKTTTKTTKTTEPMEPPEKQAIESPTTYSPISPVMPTPKRADVPKLTAITNRVPGTQGSNATTSLPISLMTSRNVHPGALKSPTNEAPQKSKHLQQIKGLRSPMYIPAVLRLTQNENGEMGRRDRKHDGSEMRPTHSFEVALEHSKSISSQASIKSMDSNASVESASSSISPYRNISHRNYNHVLSLAPTRKHWVKDEAVSKCGIAHCPKTFNFFERRHHCRRCGGIFCKEHTMHYLYINHLAQFTTGGRGTLSKVCDNCIEEYNEFVKHEFGVDVHHPHHSTPATSATSPINSMPSAANQLGRRGYNETTNNEQMAGSVPANWSWSSF</sequence>
<feature type="compositionally biased region" description="Low complexity" evidence="5">
    <location>
        <begin position="247"/>
        <end position="270"/>
    </location>
</feature>
<feature type="compositionally biased region" description="Polar residues" evidence="5">
    <location>
        <begin position="23"/>
        <end position="34"/>
    </location>
</feature>
<dbReference type="EMBL" id="CH408158">
    <property type="protein sequence ID" value="EDK39609.2"/>
    <property type="molecule type" value="Genomic_DNA"/>
</dbReference>
<dbReference type="Proteomes" id="UP000001997">
    <property type="component" value="Unassembled WGS sequence"/>
</dbReference>
<evidence type="ECO:0000259" key="6">
    <source>
        <dbReference type="PROSITE" id="PS50178"/>
    </source>
</evidence>
<dbReference type="SMART" id="SM00064">
    <property type="entry name" value="FYVE"/>
    <property type="match status" value="1"/>
</dbReference>
<dbReference type="OrthoDB" id="10018316at2759"/>
<feature type="compositionally biased region" description="Polar residues" evidence="5">
    <location>
        <begin position="567"/>
        <end position="588"/>
    </location>
</feature>
<dbReference type="SUPFAM" id="SSF57903">
    <property type="entry name" value="FYVE/PHD zinc finger"/>
    <property type="match status" value="1"/>
</dbReference>
<dbReference type="CDD" id="cd15760">
    <property type="entry name" value="FYVE_scVPS27p_like"/>
    <property type="match status" value="1"/>
</dbReference>
<organism evidence="7 8">
    <name type="scientific">Meyerozyma guilliermondii (strain ATCC 6260 / CBS 566 / DSM 6381 / JCM 1539 / NBRC 10279 / NRRL Y-324)</name>
    <name type="common">Yeast</name>
    <name type="synonym">Candida guilliermondii</name>
    <dbReference type="NCBI Taxonomy" id="294746"/>
    <lineage>
        <taxon>Eukaryota</taxon>
        <taxon>Fungi</taxon>
        <taxon>Dikarya</taxon>
        <taxon>Ascomycota</taxon>
        <taxon>Saccharomycotina</taxon>
        <taxon>Pichiomycetes</taxon>
        <taxon>Debaryomycetaceae</taxon>
        <taxon>Meyerozyma</taxon>
    </lineage>
</organism>
<keyword evidence="2 4" id="KW-0863">Zinc-finger</keyword>
<dbReference type="FunCoup" id="A5DKA6">
    <property type="interactions" value="156"/>
</dbReference>
<dbReference type="Gene3D" id="3.30.40.10">
    <property type="entry name" value="Zinc/RING finger domain, C3HC4 (zinc finger)"/>
    <property type="match status" value="1"/>
</dbReference>
<evidence type="ECO:0000256" key="5">
    <source>
        <dbReference type="SAM" id="MobiDB-lite"/>
    </source>
</evidence>
<dbReference type="AlphaFoldDB" id="A5DKA6"/>
<dbReference type="InterPro" id="IPR000306">
    <property type="entry name" value="Znf_FYVE"/>
</dbReference>
<keyword evidence="3" id="KW-0862">Zinc</keyword>
<feature type="domain" description="FYVE-type" evidence="6">
    <location>
        <begin position="467"/>
        <end position="524"/>
    </location>
</feature>
<evidence type="ECO:0000256" key="1">
    <source>
        <dbReference type="ARBA" id="ARBA00022723"/>
    </source>
</evidence>
<feature type="region of interest" description="Disordered" evidence="5">
    <location>
        <begin position="134"/>
        <end position="171"/>
    </location>
</feature>
<evidence type="ECO:0000256" key="4">
    <source>
        <dbReference type="PROSITE-ProRule" id="PRU00091"/>
    </source>
</evidence>
<dbReference type="InParanoid" id="A5DKA6"/>
<dbReference type="GeneID" id="5126288"/>
<proteinExistence type="predicted"/>
<dbReference type="RefSeq" id="XP_001484326.2">
    <property type="nucleotide sequence ID" value="XM_001484276.1"/>
</dbReference>
<reference evidence="7 8" key="1">
    <citation type="journal article" date="2009" name="Nature">
        <title>Evolution of pathogenicity and sexual reproduction in eight Candida genomes.</title>
        <authorList>
            <person name="Butler G."/>
            <person name="Rasmussen M.D."/>
            <person name="Lin M.F."/>
            <person name="Santos M.A."/>
            <person name="Sakthikumar S."/>
            <person name="Munro C.A."/>
            <person name="Rheinbay E."/>
            <person name="Grabherr M."/>
            <person name="Forche A."/>
            <person name="Reedy J.L."/>
            <person name="Agrafioti I."/>
            <person name="Arnaud M.B."/>
            <person name="Bates S."/>
            <person name="Brown A.J."/>
            <person name="Brunke S."/>
            <person name="Costanzo M.C."/>
            <person name="Fitzpatrick D.A."/>
            <person name="de Groot P.W."/>
            <person name="Harris D."/>
            <person name="Hoyer L.L."/>
            <person name="Hube B."/>
            <person name="Klis F.M."/>
            <person name="Kodira C."/>
            <person name="Lennard N."/>
            <person name="Logue M.E."/>
            <person name="Martin R."/>
            <person name="Neiman A.M."/>
            <person name="Nikolaou E."/>
            <person name="Quail M.A."/>
            <person name="Quinn J."/>
            <person name="Santos M.C."/>
            <person name="Schmitzberger F.F."/>
            <person name="Sherlock G."/>
            <person name="Shah P."/>
            <person name="Silverstein K.A."/>
            <person name="Skrzypek M.S."/>
            <person name="Soll D."/>
            <person name="Staggs R."/>
            <person name="Stansfield I."/>
            <person name="Stumpf M.P."/>
            <person name="Sudbery P.E."/>
            <person name="Srikantha T."/>
            <person name="Zeng Q."/>
            <person name="Berman J."/>
            <person name="Berriman M."/>
            <person name="Heitman J."/>
            <person name="Gow N.A."/>
            <person name="Lorenz M.C."/>
            <person name="Birren B.W."/>
            <person name="Kellis M."/>
            <person name="Cuomo C.A."/>
        </authorList>
    </citation>
    <scope>NUCLEOTIDE SEQUENCE [LARGE SCALE GENOMIC DNA]</scope>
    <source>
        <strain evidence="8">ATCC 6260 / CBS 566 / DSM 6381 / JCM 1539 / NBRC 10279 / NRRL Y-324</strain>
    </source>
</reference>
<dbReference type="Pfam" id="PF01363">
    <property type="entry name" value="FYVE"/>
    <property type="match status" value="1"/>
</dbReference>
<dbReference type="VEuPathDB" id="FungiDB:PGUG_03707"/>
<keyword evidence="1" id="KW-0479">Metal-binding</keyword>
<dbReference type="InterPro" id="IPR013083">
    <property type="entry name" value="Znf_RING/FYVE/PHD"/>
</dbReference>
<feature type="region of interest" description="Disordered" evidence="5">
    <location>
        <begin position="1"/>
        <end position="71"/>
    </location>
</feature>
<feature type="compositionally biased region" description="Polar residues" evidence="5">
    <location>
        <begin position="234"/>
        <end position="246"/>
    </location>
</feature>
<dbReference type="KEGG" id="pgu:PGUG_03707"/>
<feature type="region of interest" description="Disordered" evidence="5">
    <location>
        <begin position="234"/>
        <end position="299"/>
    </location>
</feature>
<evidence type="ECO:0000256" key="3">
    <source>
        <dbReference type="ARBA" id="ARBA00022833"/>
    </source>
</evidence>
<evidence type="ECO:0000256" key="2">
    <source>
        <dbReference type="ARBA" id="ARBA00022771"/>
    </source>
</evidence>
<gene>
    <name evidence="7" type="ORF">PGUG_03707</name>
</gene>
<dbReference type="HOGENOM" id="CLU_012484_0_0_1"/>
<feature type="region of interest" description="Disordered" evidence="5">
    <location>
        <begin position="537"/>
        <end position="588"/>
    </location>
</feature>
<keyword evidence="8" id="KW-1185">Reference proteome</keyword>
<evidence type="ECO:0000313" key="7">
    <source>
        <dbReference type="EMBL" id="EDK39609.2"/>
    </source>
</evidence>
<feature type="compositionally biased region" description="Polar residues" evidence="5">
    <location>
        <begin position="542"/>
        <end position="559"/>
    </location>
</feature>
<dbReference type="PANTHER" id="PTHR23164:SF30">
    <property type="entry name" value="EARLY ENDOSOME ANTIGEN 1"/>
    <property type="match status" value="1"/>
</dbReference>